<dbReference type="Proteomes" id="UP001149074">
    <property type="component" value="Unassembled WGS sequence"/>
</dbReference>
<dbReference type="AlphaFoldDB" id="A0A9W9G2V6"/>
<protein>
    <submittedName>
        <fullName evidence="2">Uncharacterized protein</fullName>
    </submittedName>
</protein>
<dbReference type="EMBL" id="JAPQKI010000002">
    <property type="protein sequence ID" value="KAJ5110976.1"/>
    <property type="molecule type" value="Genomic_DNA"/>
</dbReference>
<proteinExistence type="predicted"/>
<name>A0A9W9G2V6_9EURO</name>
<reference evidence="2" key="1">
    <citation type="submission" date="2022-11" db="EMBL/GenBank/DDBJ databases">
        <authorList>
            <person name="Petersen C."/>
        </authorList>
    </citation>
    <scope>NUCLEOTIDE SEQUENCE</scope>
    <source>
        <strain evidence="2">IBT 30761</strain>
    </source>
</reference>
<accession>A0A9W9G2V6</accession>
<dbReference type="GeneID" id="81352984"/>
<comment type="caution">
    <text evidence="2">The sequence shown here is derived from an EMBL/GenBank/DDBJ whole genome shotgun (WGS) entry which is preliminary data.</text>
</comment>
<evidence type="ECO:0000256" key="1">
    <source>
        <dbReference type="SAM" id="MobiDB-lite"/>
    </source>
</evidence>
<evidence type="ECO:0000313" key="2">
    <source>
        <dbReference type="EMBL" id="KAJ5110976.1"/>
    </source>
</evidence>
<sequence>MANLGVFPGLGPTRADFDNPTVLAAVNPDPIVGYAHGPIPDNNPGWKPTAYTAAIASGANKYEIKAADITATPPPNPAVVLNKENTEVCDIIVNPPNQMCGLVFSGGPAMRRHIRQDHSGATWLAECQPKRTRGPGRARYMYEPGRGPDNGMIGFCCDALERIAANDAGFAAIYSTRFHRFQVPATPTSGYRSRRRGPNVPSKPIPFPGFGPAASAAPSGTASGQLPPESVTRTGDDSAEDGEKSSEAFEPL</sequence>
<feature type="region of interest" description="Disordered" evidence="1">
    <location>
        <begin position="185"/>
        <end position="252"/>
    </location>
</feature>
<keyword evidence="3" id="KW-1185">Reference proteome</keyword>
<feature type="compositionally biased region" description="Low complexity" evidence="1">
    <location>
        <begin position="210"/>
        <end position="224"/>
    </location>
</feature>
<dbReference type="OrthoDB" id="5233426at2759"/>
<evidence type="ECO:0000313" key="3">
    <source>
        <dbReference type="Proteomes" id="UP001149074"/>
    </source>
</evidence>
<feature type="compositionally biased region" description="Basic and acidic residues" evidence="1">
    <location>
        <begin position="241"/>
        <end position="252"/>
    </location>
</feature>
<gene>
    <name evidence="2" type="ORF">N7532_001511</name>
</gene>
<dbReference type="RefSeq" id="XP_056479046.1">
    <property type="nucleotide sequence ID" value="XM_056614005.1"/>
</dbReference>
<organism evidence="2 3">
    <name type="scientific">Penicillium argentinense</name>
    <dbReference type="NCBI Taxonomy" id="1131581"/>
    <lineage>
        <taxon>Eukaryota</taxon>
        <taxon>Fungi</taxon>
        <taxon>Dikarya</taxon>
        <taxon>Ascomycota</taxon>
        <taxon>Pezizomycotina</taxon>
        <taxon>Eurotiomycetes</taxon>
        <taxon>Eurotiomycetidae</taxon>
        <taxon>Eurotiales</taxon>
        <taxon>Aspergillaceae</taxon>
        <taxon>Penicillium</taxon>
    </lineage>
</organism>
<reference evidence="2" key="2">
    <citation type="journal article" date="2023" name="IMA Fungus">
        <title>Comparative genomic study of the Penicillium genus elucidates a diverse pangenome and 15 lateral gene transfer events.</title>
        <authorList>
            <person name="Petersen C."/>
            <person name="Sorensen T."/>
            <person name="Nielsen M.R."/>
            <person name="Sondergaard T.E."/>
            <person name="Sorensen J.L."/>
            <person name="Fitzpatrick D.A."/>
            <person name="Frisvad J.C."/>
            <person name="Nielsen K.L."/>
        </authorList>
    </citation>
    <scope>NUCLEOTIDE SEQUENCE</scope>
    <source>
        <strain evidence="2">IBT 30761</strain>
    </source>
</reference>